<gene>
    <name evidence="1" type="ORF">SAMN05216561_11456</name>
</gene>
<accession>A0A1I3LQG0</accession>
<organism evidence="1 2">
    <name type="scientific">Nocardioides psychrotolerans</name>
    <dbReference type="NCBI Taxonomy" id="1005945"/>
    <lineage>
        <taxon>Bacteria</taxon>
        <taxon>Bacillati</taxon>
        <taxon>Actinomycetota</taxon>
        <taxon>Actinomycetes</taxon>
        <taxon>Propionibacteriales</taxon>
        <taxon>Nocardioidaceae</taxon>
        <taxon>Nocardioides</taxon>
    </lineage>
</organism>
<proteinExistence type="predicted"/>
<protein>
    <submittedName>
        <fullName evidence="1">Uncharacterized protein</fullName>
    </submittedName>
</protein>
<name>A0A1I3LQG0_9ACTN</name>
<reference evidence="1 2" key="1">
    <citation type="submission" date="2016-10" db="EMBL/GenBank/DDBJ databases">
        <authorList>
            <person name="de Groot N.N."/>
        </authorList>
    </citation>
    <scope>NUCLEOTIDE SEQUENCE [LARGE SCALE GENOMIC DNA]</scope>
    <source>
        <strain evidence="1 2">CGMCC 1.11156</strain>
    </source>
</reference>
<dbReference type="AlphaFoldDB" id="A0A1I3LQG0"/>
<sequence length="109" mass="10724">MATIPYQQVAIPGTVPALAAASVGGDNVVPNNRGALMVRNGSAASINVTVAVPGNSRYGPANPDPVIAVAAGATTLIGPFPFDLADPIDGLVAITYSAVATVTVAAVQI</sequence>
<keyword evidence="2" id="KW-1185">Reference proteome</keyword>
<dbReference type="Proteomes" id="UP000198649">
    <property type="component" value="Unassembled WGS sequence"/>
</dbReference>
<evidence type="ECO:0000313" key="2">
    <source>
        <dbReference type="Proteomes" id="UP000198649"/>
    </source>
</evidence>
<dbReference type="OrthoDB" id="3543585at2"/>
<dbReference type="STRING" id="1005945.SAMN05216561_11456"/>
<dbReference type="EMBL" id="FOQG01000014">
    <property type="protein sequence ID" value="SFI86932.1"/>
    <property type="molecule type" value="Genomic_DNA"/>
</dbReference>
<evidence type="ECO:0000313" key="1">
    <source>
        <dbReference type="EMBL" id="SFI86932.1"/>
    </source>
</evidence>
<dbReference type="RefSeq" id="WP_091115401.1">
    <property type="nucleotide sequence ID" value="NZ_BKAF01000017.1"/>
</dbReference>